<evidence type="ECO:0000256" key="1">
    <source>
        <dbReference type="ARBA" id="ARBA00004123"/>
    </source>
</evidence>
<accession>A0A9D4P5I7</accession>
<reference evidence="7" key="1">
    <citation type="submission" date="2020-06" db="EMBL/GenBank/DDBJ databases">
        <authorList>
            <person name="Ji K."/>
            <person name="Li J."/>
        </authorList>
    </citation>
    <scope>NUCLEOTIDE SEQUENCE</scope>
    <source>
        <strain evidence="7">JKM2019</strain>
        <tissue evidence="7">Whole body</tissue>
    </source>
</reference>
<keyword evidence="3" id="KW-0804">Transcription</keyword>
<dbReference type="GO" id="GO:0005524">
    <property type="term" value="F:ATP binding"/>
    <property type="evidence" value="ECO:0007669"/>
    <property type="project" value="InterPro"/>
</dbReference>
<evidence type="ECO:0000256" key="4">
    <source>
        <dbReference type="ARBA" id="ARBA00023242"/>
    </source>
</evidence>
<proteinExistence type="predicted"/>
<dbReference type="PROSITE" id="PS51062">
    <property type="entry name" value="RUNT"/>
    <property type="match status" value="1"/>
</dbReference>
<dbReference type="InterPro" id="IPR000040">
    <property type="entry name" value="AML1_Runt"/>
</dbReference>
<dbReference type="PRINTS" id="PR00967">
    <property type="entry name" value="ONCOGENEAML1"/>
</dbReference>
<dbReference type="InterPro" id="IPR013524">
    <property type="entry name" value="Runt_dom"/>
</dbReference>
<keyword evidence="4" id="KW-0539">Nucleus</keyword>
<evidence type="ECO:0000256" key="3">
    <source>
        <dbReference type="ARBA" id="ARBA00023163"/>
    </source>
</evidence>
<dbReference type="GO" id="GO:0005634">
    <property type="term" value="C:nucleus"/>
    <property type="evidence" value="ECO:0007669"/>
    <property type="project" value="UniProtKB-SubCell"/>
</dbReference>
<dbReference type="GO" id="GO:0000981">
    <property type="term" value="F:DNA-binding transcription factor activity, RNA polymerase II-specific"/>
    <property type="evidence" value="ECO:0007669"/>
    <property type="project" value="TreeGrafter"/>
</dbReference>
<comment type="subcellular location">
    <subcellularLocation>
        <location evidence="1">Nucleus</location>
    </subcellularLocation>
</comment>
<evidence type="ECO:0000259" key="6">
    <source>
        <dbReference type="PROSITE" id="PS51062"/>
    </source>
</evidence>
<evidence type="ECO:0000313" key="7">
    <source>
        <dbReference type="EMBL" id="KAH7644626.1"/>
    </source>
</evidence>
<organism evidence="7">
    <name type="scientific">Dermatophagoides farinae</name>
    <name type="common">American house dust mite</name>
    <dbReference type="NCBI Taxonomy" id="6954"/>
    <lineage>
        <taxon>Eukaryota</taxon>
        <taxon>Metazoa</taxon>
        <taxon>Ecdysozoa</taxon>
        <taxon>Arthropoda</taxon>
        <taxon>Chelicerata</taxon>
        <taxon>Arachnida</taxon>
        <taxon>Acari</taxon>
        <taxon>Acariformes</taxon>
        <taxon>Sarcoptiformes</taxon>
        <taxon>Astigmata</taxon>
        <taxon>Psoroptidia</taxon>
        <taxon>Analgoidea</taxon>
        <taxon>Pyroglyphidae</taxon>
        <taxon>Dermatophagoidinae</taxon>
        <taxon>Dermatophagoides</taxon>
    </lineage>
</organism>
<dbReference type="InterPro" id="IPR012346">
    <property type="entry name" value="p53/RUNT-type_TF_DNA-bd_sf"/>
</dbReference>
<dbReference type="Pfam" id="PF00853">
    <property type="entry name" value="Runt"/>
    <property type="match status" value="1"/>
</dbReference>
<dbReference type="GO" id="GO:0001709">
    <property type="term" value="P:cell fate determination"/>
    <property type="evidence" value="ECO:0007669"/>
    <property type="project" value="UniProtKB-ARBA"/>
</dbReference>
<dbReference type="FunFam" id="2.60.40.720:FF:000001">
    <property type="entry name" value="Runt-related transcription factor"/>
    <property type="match status" value="1"/>
</dbReference>
<keyword evidence="2" id="KW-0805">Transcription regulation</keyword>
<gene>
    <name evidence="7" type="ORF">HUG17_0164</name>
</gene>
<feature type="region of interest" description="Disordered" evidence="5">
    <location>
        <begin position="307"/>
        <end position="331"/>
    </location>
</feature>
<feature type="region of interest" description="Disordered" evidence="5">
    <location>
        <begin position="1"/>
        <end position="26"/>
    </location>
</feature>
<name>A0A9D4P5I7_DERFA</name>
<evidence type="ECO:0000256" key="2">
    <source>
        <dbReference type="ARBA" id="ARBA00023015"/>
    </source>
</evidence>
<feature type="domain" description="Runt" evidence="6">
    <location>
        <begin position="37"/>
        <end position="165"/>
    </location>
</feature>
<dbReference type="PANTHER" id="PTHR11950:SF49">
    <property type="entry name" value="PROTEIN LOZENGE"/>
    <property type="match status" value="1"/>
</dbReference>
<dbReference type="Gene3D" id="2.60.40.720">
    <property type="match status" value="1"/>
</dbReference>
<dbReference type="InterPro" id="IPR008967">
    <property type="entry name" value="p53-like_TF_DNA-bd_sf"/>
</dbReference>
<dbReference type="PANTHER" id="PTHR11950">
    <property type="entry name" value="RUNT RELATED"/>
    <property type="match status" value="1"/>
</dbReference>
<dbReference type="AlphaFoldDB" id="A0A9D4P5I7"/>
<protein>
    <submittedName>
        <fullName evidence="7">Runt domain containing protein</fullName>
    </submittedName>
</protein>
<comment type="caution">
    <text evidence="7">The sequence shown here is derived from an EMBL/GenBank/DDBJ whole genome shotgun (WGS) entry which is preliminary data.</text>
</comment>
<dbReference type="GO" id="GO:0000978">
    <property type="term" value="F:RNA polymerase II cis-regulatory region sequence-specific DNA binding"/>
    <property type="evidence" value="ECO:0007669"/>
    <property type="project" value="TreeGrafter"/>
</dbReference>
<feature type="compositionally biased region" description="Gly residues" evidence="5">
    <location>
        <begin position="8"/>
        <end position="17"/>
    </location>
</feature>
<reference evidence="7" key="2">
    <citation type="journal article" date="2021" name="World Allergy Organ. J.">
        <title>Chromosome-level assembly of Dermatophagoides farinae genome and transcriptome reveals two novel allergens Der f 37 and Der f 39.</title>
        <authorList>
            <person name="Chen J."/>
            <person name="Cai Z."/>
            <person name="Fan D."/>
            <person name="Hu J."/>
            <person name="Hou Y."/>
            <person name="He Y."/>
            <person name="Zhang Z."/>
            <person name="Zhao Z."/>
            <person name="Gao P."/>
            <person name="Hu W."/>
            <person name="Sun J."/>
            <person name="Li J."/>
            <person name="Ji K."/>
        </authorList>
    </citation>
    <scope>NUCLEOTIDE SEQUENCE</scope>
    <source>
        <strain evidence="7">JKM2019</strain>
    </source>
</reference>
<dbReference type="SUPFAM" id="SSF49417">
    <property type="entry name" value="p53-like transcription factors"/>
    <property type="match status" value="1"/>
</dbReference>
<dbReference type="EMBL" id="SDOV01000001">
    <property type="protein sequence ID" value="KAH7644626.1"/>
    <property type="molecule type" value="Genomic_DNA"/>
</dbReference>
<feature type="region of interest" description="Disordered" evidence="5">
    <location>
        <begin position="238"/>
        <end position="260"/>
    </location>
</feature>
<evidence type="ECO:0000256" key="5">
    <source>
        <dbReference type="SAM" id="MobiDB-lite"/>
    </source>
</evidence>
<sequence>MSKKSGSSAGGGGGGGNNKNNNDNVTGNEFIFPGERLLNEVMNEHPGELCRTGSPAIICTPLPIHWRSNKTLPISFKVIALCEVNDGTLVTVRAGNDENWSGELRNSSAIIKNQVAKFNDLRFVGRSGRGKSFSLTITVATNPPQVATYMKAIKVTVDGPREPRSKTSLLNHCWPYPGAHHHHHHHHSTHPSSVHRVHHALNANTANVNAATGAQLHASFLNAAAAAAAAASSAGHPQPIAASIHPTTHLPPPPPPPFRALANAIFGAAAAAGHHHHQHSSNPVQISPSKVATGGILTPVATNNASPVPLITHTGTGTGSTTTTTTPTIIGTNETMIPGSYMAAVAAAQEWRLAAKQMVMQHSYAKLLQQQQRPDIMIENGNNVFPSLSPIHHHQQQQQQQQWNSIKQAMAAVALNLFHHHHQRC</sequence>
<feature type="compositionally biased region" description="Pro residues" evidence="5">
    <location>
        <begin position="249"/>
        <end position="258"/>
    </location>
</feature>
<dbReference type="Proteomes" id="UP000828236">
    <property type="component" value="Unassembled WGS sequence"/>
</dbReference>
<feature type="compositionally biased region" description="Low complexity" evidence="5">
    <location>
        <begin position="311"/>
        <end position="331"/>
    </location>
</feature>